<dbReference type="AlphaFoldDB" id="A0A269PC23"/>
<dbReference type="Proteomes" id="UP000215771">
    <property type="component" value="Unassembled WGS sequence"/>
</dbReference>
<sequence length="66" mass="7655">MRAFLIKYHRPTGDLAMTEYSSLREATLRRLELDKTNNDPNVEIVAVASESEKHLRQSHSRYFSAC</sequence>
<gene>
    <name evidence="1" type="ORF">CIG21_09470</name>
</gene>
<organism evidence="1 2">
    <name type="scientific">Corynebacterium hadale</name>
    <dbReference type="NCBI Taxonomy" id="2026255"/>
    <lineage>
        <taxon>Bacteria</taxon>
        <taxon>Bacillati</taxon>
        <taxon>Actinomycetota</taxon>
        <taxon>Actinomycetes</taxon>
        <taxon>Mycobacteriales</taxon>
        <taxon>Corynebacteriaceae</taxon>
        <taxon>Corynebacterium</taxon>
    </lineage>
</organism>
<dbReference type="EMBL" id="NQMQ01000019">
    <property type="protein sequence ID" value="PAJ69075.1"/>
    <property type="molecule type" value="Genomic_DNA"/>
</dbReference>
<comment type="caution">
    <text evidence="1">The sequence shown here is derived from an EMBL/GenBank/DDBJ whole genome shotgun (WGS) entry which is preliminary data.</text>
</comment>
<proteinExistence type="predicted"/>
<evidence type="ECO:0000313" key="2">
    <source>
        <dbReference type="Proteomes" id="UP000215771"/>
    </source>
</evidence>
<evidence type="ECO:0000313" key="1">
    <source>
        <dbReference type="EMBL" id="PAJ69075.1"/>
    </source>
</evidence>
<reference evidence="1 2" key="1">
    <citation type="submission" date="2017-08" db="EMBL/GenBank/DDBJ databases">
        <authorList>
            <person name="de Groot N.N."/>
        </authorList>
    </citation>
    <scope>NUCLEOTIDE SEQUENCE [LARGE SCALE GENOMIC DNA]</scope>
    <source>
        <strain evidence="1 2">NBT06-6</strain>
    </source>
</reference>
<accession>A0A269PC23</accession>
<protein>
    <submittedName>
        <fullName evidence="1">Uncharacterized protein</fullName>
    </submittedName>
</protein>
<name>A0A269PC23_9CORY</name>